<evidence type="ECO:0000313" key="5">
    <source>
        <dbReference type="Proteomes" id="UP000013378"/>
    </source>
</evidence>
<accession>R1AT16</accession>
<dbReference type="PANTHER" id="PTHR43308:SF5">
    <property type="entry name" value="S-LAYER PROTEIN _ PEPTIDOGLYCAN ENDO-BETA-N-ACETYLGLUCOSAMINIDASE"/>
    <property type="match status" value="1"/>
</dbReference>
<dbReference type="EMBL" id="ARZA01000237">
    <property type="protein sequence ID" value="EOC99791.1"/>
    <property type="molecule type" value="Genomic_DNA"/>
</dbReference>
<dbReference type="InterPro" id="IPR001119">
    <property type="entry name" value="SLH_dom"/>
</dbReference>
<dbReference type="Pfam" id="PF00395">
    <property type="entry name" value="SLH"/>
    <property type="match status" value="3"/>
</dbReference>
<feature type="chain" id="PRO_5004356716" description="SLH domain-containing protein" evidence="2">
    <location>
        <begin position="27"/>
        <end position="627"/>
    </location>
</feature>
<dbReference type="STRING" id="1304284.L21TH_2170"/>
<organism evidence="4 5">
    <name type="scientific">Caldisalinibacter kiritimatiensis</name>
    <dbReference type="NCBI Taxonomy" id="1304284"/>
    <lineage>
        <taxon>Bacteria</taxon>
        <taxon>Bacillati</taxon>
        <taxon>Bacillota</taxon>
        <taxon>Tissierellia</taxon>
        <taxon>Tissierellales</taxon>
        <taxon>Thermohalobacteraceae</taxon>
        <taxon>Caldisalinibacter</taxon>
    </lineage>
</organism>
<dbReference type="Proteomes" id="UP000013378">
    <property type="component" value="Unassembled WGS sequence"/>
</dbReference>
<evidence type="ECO:0000259" key="3">
    <source>
        <dbReference type="PROSITE" id="PS51272"/>
    </source>
</evidence>
<name>R1AT16_9FIRM</name>
<sequence length="627" mass="74458">MNLKKTIIAFIVVSTMIICNINTASADIFYYDVFDHWAADYIYWATNELKIFNGYEDYTFRPDENISRAEFIKILCRTAEIQGLLQIDAEYEKIEQNVDDENNQEYQSNEKELNKVQTFGYSDINGEEWWYRYVVKVGEYINNAKDNYKFQDVLPGRNFAPNKDITREEAAVLSSYFSSPSISNVNKKITDIDEDYKYYNEIRKLVDNGIITGYEDNTFRPKQNITRAESATIIKRLYFDMEYLKGKYLQHIQFINDYEKEKLTLFGNYDYNNLSENDQKYIKAKNTIEYKSFAEYIFPEDKHFYDSEPLKTLRQLKESGYHNIVGINYYLINYGELTQEEKDNLYKELINEYIKRDDISDYESTKIFKESLNYNIEQEKIFEGLEKWYEMTQDDKVKEDIKFIRYKLYIKTNQLDKLLQIVEQEIEQEKIIEQEEKVIKTNEKEVNKQGEEQKVEELNTKQEDNTSNNVDDEKDKENNIIEEEIEQSNSESKDSAQEETNEAHDLNKDANKESTESQVDSEEKQLENKKEDSLSELDVLDIRIKNILNRAYIMKYMKKFDKAEIILREGWDEIKENPLYASVKDVYDKQFIGSIKEVLINKKNFIVEFGKAINTSSDTNNEKNNSN</sequence>
<evidence type="ECO:0000256" key="2">
    <source>
        <dbReference type="SAM" id="SignalP"/>
    </source>
</evidence>
<gene>
    <name evidence="4" type="ORF">L21TH_2170</name>
</gene>
<reference evidence="4 5" key="1">
    <citation type="journal article" date="2015" name="Geomicrobiol. J.">
        <title>Caldisalinibacter kiritimatiensis gen. nov., sp. nov., a moderately thermohalophilic thiosulfate-reducing bacterium from a hypersaline microbial mat.</title>
        <authorList>
            <person name="Ben Hania W."/>
            <person name="Joseph M."/>
            <person name="Fiebig A."/>
            <person name="Bunk B."/>
            <person name="Klenk H.-P."/>
            <person name="Fardeau M.-L."/>
            <person name="Spring S."/>
        </authorList>
    </citation>
    <scope>NUCLEOTIDE SEQUENCE [LARGE SCALE GENOMIC DNA]</scope>
    <source>
        <strain evidence="4 5">L21-TH-D2</strain>
    </source>
</reference>
<feature type="signal peptide" evidence="2">
    <location>
        <begin position="1"/>
        <end position="26"/>
    </location>
</feature>
<keyword evidence="5" id="KW-1185">Reference proteome</keyword>
<dbReference type="eggNOG" id="COG2273">
    <property type="taxonomic scope" value="Bacteria"/>
</dbReference>
<feature type="domain" description="SLH" evidence="3">
    <location>
        <begin position="25"/>
        <end position="89"/>
    </location>
</feature>
<dbReference type="RefSeq" id="WP_006315788.1">
    <property type="nucleotide sequence ID" value="NZ_ARZA01000237.1"/>
</dbReference>
<dbReference type="PROSITE" id="PS51272">
    <property type="entry name" value="SLH"/>
    <property type="match status" value="2"/>
</dbReference>
<feature type="compositionally biased region" description="Basic and acidic residues" evidence="1">
    <location>
        <begin position="443"/>
        <end position="464"/>
    </location>
</feature>
<dbReference type="InterPro" id="IPR051465">
    <property type="entry name" value="Cell_Envelope_Struct_Comp"/>
</dbReference>
<keyword evidence="2" id="KW-0732">Signal</keyword>
<evidence type="ECO:0000256" key="1">
    <source>
        <dbReference type="SAM" id="MobiDB-lite"/>
    </source>
</evidence>
<evidence type="ECO:0000313" key="4">
    <source>
        <dbReference type="EMBL" id="EOC99791.1"/>
    </source>
</evidence>
<dbReference type="PANTHER" id="PTHR43308">
    <property type="entry name" value="OUTER MEMBRANE PROTEIN ALPHA-RELATED"/>
    <property type="match status" value="1"/>
</dbReference>
<feature type="region of interest" description="Disordered" evidence="1">
    <location>
        <begin position="443"/>
        <end position="532"/>
    </location>
</feature>
<proteinExistence type="predicted"/>
<feature type="domain" description="SLH" evidence="3">
    <location>
        <begin position="185"/>
        <end position="248"/>
    </location>
</feature>
<feature type="compositionally biased region" description="Basic and acidic residues" evidence="1">
    <location>
        <begin position="491"/>
        <end position="532"/>
    </location>
</feature>
<comment type="caution">
    <text evidence="4">The sequence shown here is derived from an EMBL/GenBank/DDBJ whole genome shotgun (WGS) entry which is preliminary data.</text>
</comment>
<dbReference type="OrthoDB" id="174569at2"/>
<protein>
    <recommendedName>
        <fullName evidence="3">SLH domain-containing protein</fullName>
    </recommendedName>
</protein>
<dbReference type="AlphaFoldDB" id="R1AT16"/>